<keyword evidence="1 3" id="KW-0378">Hydrolase</keyword>
<evidence type="ECO:0000313" key="4">
    <source>
        <dbReference type="Proteomes" id="UP001206206"/>
    </source>
</evidence>
<organism evidence="3 4">
    <name type="scientific">Streptantibioticus rubrisoli</name>
    <dbReference type="NCBI Taxonomy" id="1387313"/>
    <lineage>
        <taxon>Bacteria</taxon>
        <taxon>Bacillati</taxon>
        <taxon>Actinomycetota</taxon>
        <taxon>Actinomycetes</taxon>
        <taxon>Kitasatosporales</taxon>
        <taxon>Streptomycetaceae</taxon>
        <taxon>Streptantibioticus</taxon>
    </lineage>
</organism>
<name>A0ABT1P6J3_9ACTN</name>
<dbReference type="InterPro" id="IPR000073">
    <property type="entry name" value="AB_hydrolase_1"/>
</dbReference>
<sequence length="272" mass="30385">MPFFKTNDGVRLAYEDYGQGEPIVFLASWVLSADMWEYQVPFFLEHGYRCVMLDRRGHGRSDRPSTGYDVDTRADDVAALIEHLDLDGVTLVGQSGGGGEAVRYLARHGQDRIARVALLSTTLPFLKLTDDNPEGVPEEALEADLAQLRADRAKWFADRAQGYFATHLGNNVSQAMVDHMLRQCLSPSFYVTVETQRQLFNADHRADLARITIPTFIAHGIADQSVPIDVSSRRTAKLVPHSVYKEYATAGHGLHITHAEELNNDLLEFIKS</sequence>
<dbReference type="Proteomes" id="UP001206206">
    <property type="component" value="Unassembled WGS sequence"/>
</dbReference>
<gene>
    <name evidence="3" type="ORF">NON19_02850</name>
</gene>
<evidence type="ECO:0000256" key="1">
    <source>
        <dbReference type="ARBA" id="ARBA00022801"/>
    </source>
</evidence>
<accession>A0ABT1P6J3</accession>
<dbReference type="PANTHER" id="PTHR43798">
    <property type="entry name" value="MONOACYLGLYCEROL LIPASE"/>
    <property type="match status" value="1"/>
</dbReference>
<dbReference type="PANTHER" id="PTHR43798:SF31">
    <property type="entry name" value="AB HYDROLASE SUPERFAMILY PROTEIN YCLE"/>
    <property type="match status" value="1"/>
</dbReference>
<keyword evidence="4" id="KW-1185">Reference proteome</keyword>
<comment type="caution">
    <text evidence="3">The sequence shown here is derived from an EMBL/GenBank/DDBJ whole genome shotgun (WGS) entry which is preliminary data.</text>
</comment>
<dbReference type="GO" id="GO:0016787">
    <property type="term" value="F:hydrolase activity"/>
    <property type="evidence" value="ECO:0007669"/>
    <property type="project" value="UniProtKB-KW"/>
</dbReference>
<dbReference type="InterPro" id="IPR029058">
    <property type="entry name" value="AB_hydrolase_fold"/>
</dbReference>
<proteinExistence type="predicted"/>
<dbReference type="PRINTS" id="PR00111">
    <property type="entry name" value="ABHYDROLASE"/>
</dbReference>
<dbReference type="EMBL" id="JANFNH010000001">
    <property type="protein sequence ID" value="MCQ4040989.1"/>
    <property type="molecule type" value="Genomic_DNA"/>
</dbReference>
<dbReference type="SUPFAM" id="SSF53474">
    <property type="entry name" value="alpha/beta-Hydrolases"/>
    <property type="match status" value="1"/>
</dbReference>
<evidence type="ECO:0000259" key="2">
    <source>
        <dbReference type="Pfam" id="PF00561"/>
    </source>
</evidence>
<dbReference type="Pfam" id="PF00561">
    <property type="entry name" value="Abhydrolase_1"/>
    <property type="match status" value="1"/>
</dbReference>
<dbReference type="RefSeq" id="WP_255924922.1">
    <property type="nucleotide sequence ID" value="NZ_JANFNH010000001.1"/>
</dbReference>
<reference evidence="3 4" key="1">
    <citation type="submission" date="2022-06" db="EMBL/GenBank/DDBJ databases">
        <title>Draft genome sequence of type strain Streptomyces rubrisoli DSM 42083.</title>
        <authorList>
            <person name="Duangmal K."/>
            <person name="Klaysubun C."/>
        </authorList>
    </citation>
    <scope>NUCLEOTIDE SEQUENCE [LARGE SCALE GENOMIC DNA]</scope>
    <source>
        <strain evidence="3 4">DSM 42083</strain>
    </source>
</reference>
<protein>
    <submittedName>
        <fullName evidence="3">Alpha/beta hydrolase</fullName>
    </submittedName>
</protein>
<evidence type="ECO:0000313" key="3">
    <source>
        <dbReference type="EMBL" id="MCQ4040989.1"/>
    </source>
</evidence>
<dbReference type="Gene3D" id="3.40.50.1820">
    <property type="entry name" value="alpha/beta hydrolase"/>
    <property type="match status" value="1"/>
</dbReference>
<dbReference type="InterPro" id="IPR050266">
    <property type="entry name" value="AB_hydrolase_sf"/>
</dbReference>
<feature type="domain" description="AB hydrolase-1" evidence="2">
    <location>
        <begin position="22"/>
        <end position="259"/>
    </location>
</feature>